<evidence type="ECO:0000313" key="2">
    <source>
        <dbReference type="EMBL" id="ELW68237.1"/>
    </source>
</evidence>
<dbReference type="EMBL" id="KB320577">
    <property type="protein sequence ID" value="ELW68237.1"/>
    <property type="molecule type" value="Genomic_DNA"/>
</dbReference>
<name>L9L4A1_TUPCH</name>
<protein>
    <submittedName>
        <fullName evidence="2">Uncharacterized protein</fullName>
    </submittedName>
</protein>
<dbReference type="Proteomes" id="UP000011518">
    <property type="component" value="Unassembled WGS sequence"/>
</dbReference>
<reference evidence="3" key="1">
    <citation type="submission" date="2012-07" db="EMBL/GenBank/DDBJ databases">
        <title>Genome of the Chinese tree shrew, a rising model animal genetically related to primates.</title>
        <authorList>
            <person name="Zhang G."/>
            <person name="Fan Y."/>
            <person name="Yao Y."/>
            <person name="Huang Z."/>
        </authorList>
    </citation>
    <scope>NUCLEOTIDE SEQUENCE [LARGE SCALE GENOMIC DNA]</scope>
</reference>
<feature type="compositionally biased region" description="Basic and acidic residues" evidence="1">
    <location>
        <begin position="363"/>
        <end position="376"/>
    </location>
</feature>
<feature type="region of interest" description="Disordered" evidence="1">
    <location>
        <begin position="355"/>
        <end position="388"/>
    </location>
</feature>
<sequence>MQRVALLELTRPGPVLGALSSEELTTHVWLAEGLQLLPSLGGSAHLGWPQPRDATGQKRFAGTSQLPRPDCVRGNVSRDQYHSILLVSVEGGTCGRGDEPMVRPAGAPGLWASWCSALRCEALSYPRPSDTPEDCAAQRLCPCGWAGRQLSPGLADLPFAVLCLGRDDITSCFQCADDTLVTKDNCHAHYTAHTVVKSSKTRRLHRPGLCGHAAGRQKQPSVVGRREWAELWTVMARNSEGLGNKADGEGACKVKMDLDEREGRKAVSILEVSWLWHDLGVPSMASQLLCSVGPTVSTSCVLGRWALLGTVLAGAAVQVDGSAAQEAKRAGGGLGLVIGPRMSTWAATIDAMPDAVGSGGDAHQGRADPARSRLSEGPDPGHGVEGGDRGVPCLTGCNIFRGGTTFCHVVEP</sequence>
<gene>
    <name evidence="2" type="ORF">TREES_T100007411</name>
</gene>
<evidence type="ECO:0000313" key="3">
    <source>
        <dbReference type="Proteomes" id="UP000011518"/>
    </source>
</evidence>
<dbReference type="AlphaFoldDB" id="L9L4A1"/>
<evidence type="ECO:0000256" key="1">
    <source>
        <dbReference type="SAM" id="MobiDB-lite"/>
    </source>
</evidence>
<dbReference type="InParanoid" id="L9L4A1"/>
<accession>L9L4A1</accession>
<organism evidence="2 3">
    <name type="scientific">Tupaia chinensis</name>
    <name type="common">Chinese tree shrew</name>
    <name type="synonym">Tupaia belangeri chinensis</name>
    <dbReference type="NCBI Taxonomy" id="246437"/>
    <lineage>
        <taxon>Eukaryota</taxon>
        <taxon>Metazoa</taxon>
        <taxon>Chordata</taxon>
        <taxon>Craniata</taxon>
        <taxon>Vertebrata</taxon>
        <taxon>Euteleostomi</taxon>
        <taxon>Mammalia</taxon>
        <taxon>Eutheria</taxon>
        <taxon>Euarchontoglires</taxon>
        <taxon>Scandentia</taxon>
        <taxon>Tupaiidae</taxon>
        <taxon>Tupaia</taxon>
    </lineage>
</organism>
<feature type="region of interest" description="Disordered" evidence="1">
    <location>
        <begin position="47"/>
        <end position="66"/>
    </location>
</feature>
<proteinExistence type="predicted"/>
<keyword evidence="3" id="KW-1185">Reference proteome</keyword>
<reference evidence="3" key="2">
    <citation type="journal article" date="2013" name="Nat. Commun.">
        <title>Genome of the Chinese tree shrew.</title>
        <authorList>
            <person name="Fan Y."/>
            <person name="Huang Z.Y."/>
            <person name="Cao C.C."/>
            <person name="Chen C.S."/>
            <person name="Chen Y.X."/>
            <person name="Fan D.D."/>
            <person name="He J."/>
            <person name="Hou H.L."/>
            <person name="Hu L."/>
            <person name="Hu X.T."/>
            <person name="Jiang X.T."/>
            <person name="Lai R."/>
            <person name="Lang Y.S."/>
            <person name="Liang B."/>
            <person name="Liao S.G."/>
            <person name="Mu D."/>
            <person name="Ma Y.Y."/>
            <person name="Niu Y.Y."/>
            <person name="Sun X.Q."/>
            <person name="Xia J.Q."/>
            <person name="Xiao J."/>
            <person name="Xiong Z.Q."/>
            <person name="Xu L."/>
            <person name="Yang L."/>
            <person name="Zhang Y."/>
            <person name="Zhao W."/>
            <person name="Zhao X.D."/>
            <person name="Zheng Y.T."/>
            <person name="Zhou J.M."/>
            <person name="Zhu Y.B."/>
            <person name="Zhang G.J."/>
            <person name="Wang J."/>
            <person name="Yao Y.G."/>
        </authorList>
    </citation>
    <scope>NUCLEOTIDE SEQUENCE [LARGE SCALE GENOMIC DNA]</scope>
</reference>